<reference evidence="8" key="1">
    <citation type="submission" date="2016-01" db="EMBL/GenBank/DDBJ databases">
        <authorList>
            <person name="Peeters Charlotte."/>
        </authorList>
    </citation>
    <scope>NUCLEOTIDE SEQUENCE</scope>
    <source>
        <strain evidence="8">LMG 22936</strain>
    </source>
</reference>
<keyword evidence="9" id="KW-1185">Reference proteome</keyword>
<evidence type="ECO:0000256" key="3">
    <source>
        <dbReference type="ARBA" id="ARBA00023125"/>
    </source>
</evidence>
<dbReference type="InterPro" id="IPR010998">
    <property type="entry name" value="Integrase_recombinase_N"/>
</dbReference>
<dbReference type="InterPro" id="IPR002104">
    <property type="entry name" value="Integrase_catalytic"/>
</dbReference>
<dbReference type="Proteomes" id="UP000054717">
    <property type="component" value="Unassembled WGS sequence"/>
</dbReference>
<keyword evidence="3 5" id="KW-0238">DNA-binding</keyword>
<evidence type="ECO:0000256" key="2">
    <source>
        <dbReference type="ARBA" id="ARBA00022908"/>
    </source>
</evidence>
<protein>
    <submittedName>
        <fullName evidence="8">Integrase domain-containing protein</fullName>
    </submittedName>
</protein>
<dbReference type="PROSITE" id="PS51898">
    <property type="entry name" value="TYR_RECOMBINASE"/>
    <property type="match status" value="1"/>
</dbReference>
<evidence type="ECO:0000256" key="4">
    <source>
        <dbReference type="ARBA" id="ARBA00023172"/>
    </source>
</evidence>
<organism evidence="8 9">
    <name type="scientific">Caballeronia telluris</name>
    <dbReference type="NCBI Taxonomy" id="326475"/>
    <lineage>
        <taxon>Bacteria</taxon>
        <taxon>Pseudomonadati</taxon>
        <taxon>Pseudomonadota</taxon>
        <taxon>Betaproteobacteria</taxon>
        <taxon>Burkholderiales</taxon>
        <taxon>Burkholderiaceae</taxon>
        <taxon>Caballeronia</taxon>
    </lineage>
</organism>
<dbReference type="Gene3D" id="1.10.443.10">
    <property type="entry name" value="Intergrase catalytic core"/>
    <property type="match status" value="1"/>
</dbReference>
<keyword evidence="4" id="KW-0233">DNA recombination</keyword>
<evidence type="ECO:0000259" key="6">
    <source>
        <dbReference type="PROSITE" id="PS51898"/>
    </source>
</evidence>
<dbReference type="Pfam" id="PF02899">
    <property type="entry name" value="Phage_int_SAM_1"/>
    <property type="match status" value="1"/>
</dbReference>
<dbReference type="GO" id="GO:0006310">
    <property type="term" value="P:DNA recombination"/>
    <property type="evidence" value="ECO:0007669"/>
    <property type="project" value="UniProtKB-KW"/>
</dbReference>
<dbReference type="InterPro" id="IPR011010">
    <property type="entry name" value="DNA_brk_join_enz"/>
</dbReference>
<dbReference type="GO" id="GO:0007059">
    <property type="term" value="P:chromosome segregation"/>
    <property type="evidence" value="ECO:0007669"/>
    <property type="project" value="UniProtKB-KW"/>
</dbReference>
<evidence type="ECO:0000259" key="7">
    <source>
        <dbReference type="PROSITE" id="PS51900"/>
    </source>
</evidence>
<dbReference type="InterPro" id="IPR050090">
    <property type="entry name" value="Tyrosine_recombinase_XerCD"/>
</dbReference>
<dbReference type="AlphaFoldDB" id="A0A158K7L3"/>
<dbReference type="STRING" id="326475.AWB66_05529"/>
<feature type="domain" description="Core-binding (CB)" evidence="7">
    <location>
        <begin position="2"/>
        <end position="95"/>
    </location>
</feature>
<dbReference type="PANTHER" id="PTHR30349">
    <property type="entry name" value="PHAGE INTEGRASE-RELATED"/>
    <property type="match status" value="1"/>
</dbReference>
<comment type="caution">
    <text evidence="8">The sequence shown here is derived from an EMBL/GenBank/DDBJ whole genome shotgun (WGS) entry which is preliminary data.</text>
</comment>
<dbReference type="InterPro" id="IPR013762">
    <property type="entry name" value="Integrase-like_cat_sf"/>
</dbReference>
<gene>
    <name evidence="8" type="ORF">AWB66_05529</name>
</gene>
<dbReference type="Pfam" id="PF00589">
    <property type="entry name" value="Phage_integrase"/>
    <property type="match status" value="1"/>
</dbReference>
<dbReference type="InterPro" id="IPR004107">
    <property type="entry name" value="Integrase_SAM-like_N"/>
</dbReference>
<dbReference type="EMBL" id="FCNZ02000032">
    <property type="protein sequence ID" value="SAL76985.1"/>
    <property type="molecule type" value="Genomic_DNA"/>
</dbReference>
<dbReference type="PROSITE" id="PS51900">
    <property type="entry name" value="CB"/>
    <property type="match status" value="1"/>
</dbReference>
<dbReference type="Gene3D" id="1.10.150.130">
    <property type="match status" value="1"/>
</dbReference>
<sequence>MSALAITLQAFFSDRLLRERHASPCTISAYRDTWRLLLRFAATRTSKSPSALDFADFDVPLVCAFLDHLEQDRNNSVRTRNARLAAIHSLFRYAALRHPESAATIARVLAILPKRFERTIVTFLTEPEVQALLAAPDRTSWSGRRDYALLLVAVQTGLRISELIGLRQSDVHLGAGAHLACHGKGRKDRITPLTVPVVNVLRTWLAECNVNPPAQLFPTRTGKLLSRDAIERRIALHASTASVACPTLTTKKVTAHVLRHTSAMRLLEAGVDPTVIALWLGHEHVGTTTIYLHAHLGIKEQALARVRMPNTQSGRYRPSDTLLAFLESL</sequence>
<keyword evidence="2" id="KW-0229">DNA integration</keyword>
<dbReference type="RefSeq" id="WP_087633269.1">
    <property type="nucleotide sequence ID" value="NZ_FCNZ02000032.1"/>
</dbReference>
<evidence type="ECO:0000256" key="5">
    <source>
        <dbReference type="PROSITE-ProRule" id="PRU01248"/>
    </source>
</evidence>
<keyword evidence="1" id="KW-0159">Chromosome partition</keyword>
<proteinExistence type="predicted"/>
<evidence type="ECO:0000256" key="1">
    <source>
        <dbReference type="ARBA" id="ARBA00022829"/>
    </source>
</evidence>
<accession>A0A158K7L3</accession>
<feature type="domain" description="Tyr recombinase" evidence="6">
    <location>
        <begin position="119"/>
        <end position="308"/>
    </location>
</feature>
<dbReference type="SUPFAM" id="SSF56349">
    <property type="entry name" value="DNA breaking-rejoining enzymes"/>
    <property type="match status" value="1"/>
</dbReference>
<evidence type="ECO:0000313" key="8">
    <source>
        <dbReference type="EMBL" id="SAL76985.1"/>
    </source>
</evidence>
<evidence type="ECO:0000313" key="9">
    <source>
        <dbReference type="Proteomes" id="UP000054717"/>
    </source>
</evidence>
<name>A0A158K7L3_9BURK</name>
<dbReference type="GO" id="GO:0003677">
    <property type="term" value="F:DNA binding"/>
    <property type="evidence" value="ECO:0007669"/>
    <property type="project" value="UniProtKB-UniRule"/>
</dbReference>
<dbReference type="GO" id="GO:0015074">
    <property type="term" value="P:DNA integration"/>
    <property type="evidence" value="ECO:0007669"/>
    <property type="project" value="UniProtKB-KW"/>
</dbReference>
<dbReference type="PANTHER" id="PTHR30349:SF81">
    <property type="entry name" value="TYROSINE RECOMBINASE XERC"/>
    <property type="match status" value="1"/>
</dbReference>
<dbReference type="InterPro" id="IPR044068">
    <property type="entry name" value="CB"/>
</dbReference>